<gene>
    <name evidence="1" type="ordered locus">Bcep1808_2474</name>
</gene>
<name>A4JGS0_BURVG</name>
<dbReference type="AlphaFoldDB" id="A4JGS0"/>
<organism evidence="1 2">
    <name type="scientific">Burkholderia vietnamiensis (strain G4 / LMG 22486)</name>
    <name type="common">Burkholderia cepacia (strain R1808)</name>
    <dbReference type="NCBI Taxonomy" id="269482"/>
    <lineage>
        <taxon>Bacteria</taxon>
        <taxon>Pseudomonadati</taxon>
        <taxon>Pseudomonadota</taxon>
        <taxon>Betaproteobacteria</taxon>
        <taxon>Burkholderiales</taxon>
        <taxon>Burkholderiaceae</taxon>
        <taxon>Burkholderia</taxon>
        <taxon>Burkholderia cepacia complex</taxon>
    </lineage>
</organism>
<accession>A4JGS0</accession>
<evidence type="ECO:0000313" key="1">
    <source>
        <dbReference type="EMBL" id="ABO55473.1"/>
    </source>
</evidence>
<dbReference type="EMBL" id="CP000614">
    <property type="protein sequence ID" value="ABO55473.1"/>
    <property type="molecule type" value="Genomic_DNA"/>
</dbReference>
<evidence type="ECO:0000313" key="2">
    <source>
        <dbReference type="Proteomes" id="UP000002287"/>
    </source>
</evidence>
<protein>
    <submittedName>
        <fullName evidence="1">Uncharacterized protein</fullName>
    </submittedName>
</protein>
<reference evidence="2" key="1">
    <citation type="submission" date="2007-03" db="EMBL/GenBank/DDBJ databases">
        <title>Complete sequence of chromosome 1 of Burkholderia vietnamiensis G4.</title>
        <authorList>
            <consortium name="US DOE Joint Genome Institute"/>
            <person name="Copeland A."/>
            <person name="Lucas S."/>
            <person name="Lapidus A."/>
            <person name="Barry K."/>
            <person name="Detter J.C."/>
            <person name="Glavina del Rio T."/>
            <person name="Hammon N."/>
            <person name="Israni S."/>
            <person name="Dalin E."/>
            <person name="Tice H."/>
            <person name="Pitluck S."/>
            <person name="Chain P."/>
            <person name="Malfatti S."/>
            <person name="Shin M."/>
            <person name="Vergez L."/>
            <person name="Schmutz J."/>
            <person name="Larimer F."/>
            <person name="Land M."/>
            <person name="Hauser L."/>
            <person name="Kyrpides N."/>
            <person name="Tiedje J."/>
            <person name="Richardson P."/>
        </authorList>
    </citation>
    <scope>NUCLEOTIDE SEQUENCE [LARGE SCALE GENOMIC DNA]</scope>
    <source>
        <strain evidence="2">G4 / LMG 22486</strain>
    </source>
</reference>
<proteinExistence type="predicted"/>
<dbReference type="Proteomes" id="UP000002287">
    <property type="component" value="Chromosome 1"/>
</dbReference>
<sequence length="364" mass="40618">MPENYSGRLASANEGSVSIALKAGLVFAFESLPRNYDLYIPLKSFQIIHQPEILISDGISIVDSANHPILEPMFASSAKFELRGLLSGINQAPPQVVGHRFLRIRASGFGSEVPNTPAVRDAWSIAKQLAFVGIASGKLTVKHDFLFRDSSSKIVEPAILIELWDKQLIKRINPDLEALRFFNSLSITEPIKVLDLSGTSLSSLLNAPERDATTPDDFASAIRMRMEPATTFIHLDTEDAAPVRAAMEWFIDADSTQNETVAFLQRCIVLEAVLGSSESKRDVTERLADRYAYLVCTTASARDVQRKRFIDMYKHRSEIVHGRAMKLSENHMRASRDARQMLLQVTWKEMQNLLSNARNAQQGS</sequence>
<dbReference type="HOGENOM" id="CLU_760070_0_0_4"/>
<dbReference type="KEGG" id="bvi:Bcep1808_2474"/>